<proteinExistence type="predicted"/>
<evidence type="ECO:0000313" key="2">
    <source>
        <dbReference type="EMBL" id="KAK4499077.1"/>
    </source>
</evidence>
<dbReference type="CDD" id="cd12148">
    <property type="entry name" value="fungal_TF_MHR"/>
    <property type="match status" value="1"/>
</dbReference>
<gene>
    <name evidence="2" type="ORF">PRZ48_009589</name>
</gene>
<sequence>MATADDYRRMGVWACVKEPDQNINRRKCTRQVPMEVLCFGLPRTGTQSIQEALTILGYPTYHFSSIFRNCRDGDMWKEAIRAKFKGEGKKFGKEDFDKLLGHVSATTDAPSILFWEELMEYYPDAKIILVERDIERWFKSISVLLEGVLNPFGRYVLQYTDPWYYARIGGCGKRWMEALCGSMDLQKAKSNARASYVRHYERVRDAVPKERMLEFDLRQGWEPLCRFLDKPVPDVPFPHRNEAQTTKAGIDAFILLIQALDWPAKGNGEFPCTNCLDRGEQCFVADKKSKRRVYPAEEDDPLTQRLSRIEALLDGKATGNPDAFIHRNEPTSLAEEPPKSLPESNTRKPEQVPVPKDPPESSLVSLHLAPERASPAREDGSVFSADTSNLEYVGPRTFLSVCSAPAVSWISSQLQNDSYQPVAARLLRDITTRLRPSQSVPLQRKPEPSSEDAWKYTAAYFAEAPEAAFGVVNRARFEKMLRKHFQGQALEYDPAWYALRNIVFAYGCRISLSKTASFREANQESEGWFFNALTAHTDLLYFRTSIMGLQALILMVSSLLSTSS</sequence>
<evidence type="ECO:0008006" key="4">
    <source>
        <dbReference type="Google" id="ProtNLM"/>
    </source>
</evidence>
<dbReference type="EMBL" id="JAXOVC010000007">
    <property type="protein sequence ID" value="KAK4499077.1"/>
    <property type="molecule type" value="Genomic_DNA"/>
</dbReference>
<evidence type="ECO:0000313" key="3">
    <source>
        <dbReference type="Proteomes" id="UP001305779"/>
    </source>
</evidence>
<evidence type="ECO:0000256" key="1">
    <source>
        <dbReference type="SAM" id="MobiDB-lite"/>
    </source>
</evidence>
<dbReference type="InterPro" id="IPR040632">
    <property type="entry name" value="Sulfotransfer_4"/>
</dbReference>
<organism evidence="2 3">
    <name type="scientific">Zasmidium cellare</name>
    <name type="common">Wine cellar mold</name>
    <name type="synonym">Racodium cellare</name>
    <dbReference type="NCBI Taxonomy" id="395010"/>
    <lineage>
        <taxon>Eukaryota</taxon>
        <taxon>Fungi</taxon>
        <taxon>Dikarya</taxon>
        <taxon>Ascomycota</taxon>
        <taxon>Pezizomycotina</taxon>
        <taxon>Dothideomycetes</taxon>
        <taxon>Dothideomycetidae</taxon>
        <taxon>Mycosphaerellales</taxon>
        <taxon>Mycosphaerellaceae</taxon>
        <taxon>Zasmidium</taxon>
    </lineage>
</organism>
<dbReference type="Pfam" id="PF17784">
    <property type="entry name" value="Sulfotransfer_4"/>
    <property type="match status" value="1"/>
</dbReference>
<accession>A0ABR0EC75</accession>
<protein>
    <recommendedName>
        <fullName evidence="4">Sulfotransferase</fullName>
    </recommendedName>
</protein>
<dbReference type="Proteomes" id="UP001305779">
    <property type="component" value="Unassembled WGS sequence"/>
</dbReference>
<dbReference type="PANTHER" id="PTHR36978">
    <property type="entry name" value="P-LOOP CONTAINING NUCLEOTIDE TRIPHOSPHATE HYDROLASE"/>
    <property type="match status" value="1"/>
</dbReference>
<keyword evidence="3" id="KW-1185">Reference proteome</keyword>
<comment type="caution">
    <text evidence="2">The sequence shown here is derived from an EMBL/GenBank/DDBJ whole genome shotgun (WGS) entry which is preliminary data.</text>
</comment>
<dbReference type="SUPFAM" id="SSF52540">
    <property type="entry name" value="P-loop containing nucleoside triphosphate hydrolases"/>
    <property type="match status" value="1"/>
</dbReference>
<dbReference type="Gene3D" id="3.40.50.300">
    <property type="entry name" value="P-loop containing nucleotide triphosphate hydrolases"/>
    <property type="match status" value="1"/>
</dbReference>
<dbReference type="PANTHER" id="PTHR36978:SF4">
    <property type="entry name" value="P-LOOP CONTAINING NUCLEOSIDE TRIPHOSPHATE HYDROLASE PROTEIN"/>
    <property type="match status" value="1"/>
</dbReference>
<reference evidence="2 3" key="1">
    <citation type="journal article" date="2023" name="G3 (Bethesda)">
        <title>A chromosome-level genome assembly of Zasmidium syzygii isolated from banana leaves.</title>
        <authorList>
            <person name="van Westerhoven A.C."/>
            <person name="Mehrabi R."/>
            <person name="Talebi R."/>
            <person name="Steentjes M.B.F."/>
            <person name="Corcolon B."/>
            <person name="Chong P.A."/>
            <person name="Kema G.H.J."/>
            <person name="Seidl M.F."/>
        </authorList>
    </citation>
    <scope>NUCLEOTIDE SEQUENCE [LARGE SCALE GENOMIC DNA]</scope>
    <source>
        <strain evidence="2 3">P124</strain>
    </source>
</reference>
<dbReference type="InterPro" id="IPR027417">
    <property type="entry name" value="P-loop_NTPase"/>
</dbReference>
<feature type="region of interest" description="Disordered" evidence="1">
    <location>
        <begin position="317"/>
        <end position="363"/>
    </location>
</feature>
<name>A0ABR0EC75_ZASCE</name>